<keyword evidence="1" id="KW-0472">Membrane</keyword>
<evidence type="ECO:0000256" key="1">
    <source>
        <dbReference type="SAM" id="Phobius"/>
    </source>
</evidence>
<evidence type="ECO:0000313" key="3">
    <source>
        <dbReference type="Proteomes" id="UP000184267"/>
    </source>
</evidence>
<feature type="transmembrane region" description="Helical" evidence="1">
    <location>
        <begin position="21"/>
        <end position="48"/>
    </location>
</feature>
<keyword evidence="3" id="KW-1185">Reference proteome</keyword>
<keyword evidence="1" id="KW-0812">Transmembrane</keyword>
<protein>
    <submittedName>
        <fullName evidence="2">Uncharacterized protein</fullName>
    </submittedName>
</protein>
<gene>
    <name evidence="2" type="ORF">TRAPUB_9238</name>
</gene>
<organism evidence="2 3">
    <name type="scientific">Trametes pubescens</name>
    <name type="common">White-rot fungus</name>
    <dbReference type="NCBI Taxonomy" id="154538"/>
    <lineage>
        <taxon>Eukaryota</taxon>
        <taxon>Fungi</taxon>
        <taxon>Dikarya</taxon>
        <taxon>Basidiomycota</taxon>
        <taxon>Agaricomycotina</taxon>
        <taxon>Agaricomycetes</taxon>
        <taxon>Polyporales</taxon>
        <taxon>Polyporaceae</taxon>
        <taxon>Trametes</taxon>
    </lineage>
</organism>
<dbReference type="OMA" id="LHTICFV"/>
<dbReference type="EMBL" id="MNAD01000321">
    <property type="protein sequence ID" value="OJT14127.1"/>
    <property type="molecule type" value="Genomic_DNA"/>
</dbReference>
<accession>A0A1M2W2P0</accession>
<dbReference type="Proteomes" id="UP000184267">
    <property type="component" value="Unassembled WGS sequence"/>
</dbReference>
<proteinExistence type="predicted"/>
<keyword evidence="1" id="KW-1133">Transmembrane helix</keyword>
<evidence type="ECO:0000313" key="2">
    <source>
        <dbReference type="EMBL" id="OJT14127.1"/>
    </source>
</evidence>
<reference evidence="2 3" key="1">
    <citation type="submission" date="2016-10" db="EMBL/GenBank/DDBJ databases">
        <title>Genome sequence of the basidiomycete white-rot fungus Trametes pubescens.</title>
        <authorList>
            <person name="Makela M.R."/>
            <person name="Granchi Z."/>
            <person name="Peng M."/>
            <person name="De Vries R.P."/>
            <person name="Grigoriev I."/>
            <person name="Riley R."/>
            <person name="Hilden K."/>
        </authorList>
    </citation>
    <scope>NUCLEOTIDE SEQUENCE [LARGE SCALE GENOMIC DNA]</scope>
    <source>
        <strain evidence="2 3">FBCC735</strain>
    </source>
</reference>
<dbReference type="AlphaFoldDB" id="A0A1M2W2P0"/>
<comment type="caution">
    <text evidence="2">The sequence shown here is derived from an EMBL/GenBank/DDBJ whole genome shotgun (WGS) entry which is preliminary data.</text>
</comment>
<name>A0A1M2W2P0_TRAPU</name>
<sequence>MRFLKLYEHPEFKAEPEDVTLLSTICFVLALALAGALFILAGSCLLFWDDCSTSKPSL</sequence>